<keyword evidence="1" id="KW-0479">Metal-binding</keyword>
<accession>A0AB34J826</accession>
<proteinExistence type="predicted"/>
<reference evidence="8 9" key="1">
    <citation type="journal article" date="2024" name="Science">
        <title>Giant polyketide synthase enzymes in the biosynthesis of giant marine polyether toxins.</title>
        <authorList>
            <person name="Fallon T.R."/>
            <person name="Shende V.V."/>
            <person name="Wierzbicki I.H."/>
            <person name="Pendleton A.L."/>
            <person name="Watervoot N.F."/>
            <person name="Auber R.P."/>
            <person name="Gonzalez D.J."/>
            <person name="Wisecaver J.H."/>
            <person name="Moore B.S."/>
        </authorList>
    </citation>
    <scope>NUCLEOTIDE SEQUENCE [LARGE SCALE GENOMIC DNA]</scope>
    <source>
        <strain evidence="8 9">12B1</strain>
    </source>
</reference>
<dbReference type="PANTHER" id="PTHR45931">
    <property type="entry name" value="SI:CH211-59O9.10"/>
    <property type="match status" value="1"/>
</dbReference>
<dbReference type="InterPro" id="IPR001841">
    <property type="entry name" value="Znf_RING"/>
</dbReference>
<keyword evidence="9" id="KW-1185">Reference proteome</keyword>
<keyword evidence="3" id="KW-0862">Zinc</keyword>
<evidence type="ECO:0000256" key="6">
    <source>
        <dbReference type="SAM" id="MobiDB-lite"/>
    </source>
</evidence>
<sequence length="437" mass="47614">MALAGRWERARAAVAERTGGGDALQFQTTGVAARRGLTRSQLPHLAQTGAAAPREVRRVAARTSPPLSLQSFAPAERDSSWRDERSGRTRAHARALARGGYLIQGGGGGERWRRVSAAAPQSTRSPRDRRASTTSTPRYPSGGGRLHLSVHSFVLASGGSDDDSDDSGDELTVAALSRELQDARDRSSRELEEIRLPGGPFMIAHGLLGSDPSVELETANEMAMHDLELMRWRQRAGRRVDLAIERARRRAQLEASAASANSTLSEMRLLAEQADRALQALRQMRERSERLQLVLHSSRLELEHLFESEAEQRELDVAFALSRSPAGRGAAACEVPRGISVAMVQMAMPIQPYGALLSAQAHCDAHDGCPFLGGGDCPVCQDVLIPTDEVRVLPCRHVFHGTCIDPWFQRSALCPICRRAADKHAPEQGDELEIPTD</sequence>
<protein>
    <recommendedName>
        <fullName evidence="7">RING-type domain-containing protein</fullName>
    </recommendedName>
</protein>
<dbReference type="AlphaFoldDB" id="A0AB34J826"/>
<dbReference type="GO" id="GO:0006511">
    <property type="term" value="P:ubiquitin-dependent protein catabolic process"/>
    <property type="evidence" value="ECO:0007669"/>
    <property type="project" value="TreeGrafter"/>
</dbReference>
<dbReference type="SMART" id="SM00184">
    <property type="entry name" value="RING"/>
    <property type="match status" value="1"/>
</dbReference>
<organism evidence="8 9">
    <name type="scientific">Prymnesium parvum</name>
    <name type="common">Toxic golden alga</name>
    <dbReference type="NCBI Taxonomy" id="97485"/>
    <lineage>
        <taxon>Eukaryota</taxon>
        <taxon>Haptista</taxon>
        <taxon>Haptophyta</taxon>
        <taxon>Prymnesiophyceae</taxon>
        <taxon>Prymnesiales</taxon>
        <taxon>Prymnesiaceae</taxon>
        <taxon>Prymnesium</taxon>
    </lineage>
</organism>
<dbReference type="CDD" id="cd16454">
    <property type="entry name" value="RING-H2_PA-TM-RING"/>
    <property type="match status" value="1"/>
</dbReference>
<evidence type="ECO:0000259" key="7">
    <source>
        <dbReference type="PROSITE" id="PS50089"/>
    </source>
</evidence>
<evidence type="ECO:0000256" key="1">
    <source>
        <dbReference type="ARBA" id="ARBA00022723"/>
    </source>
</evidence>
<evidence type="ECO:0000313" key="8">
    <source>
        <dbReference type="EMBL" id="KAL1514773.1"/>
    </source>
</evidence>
<evidence type="ECO:0000256" key="5">
    <source>
        <dbReference type="SAM" id="Coils"/>
    </source>
</evidence>
<feature type="region of interest" description="Disordered" evidence="6">
    <location>
        <begin position="45"/>
        <end position="93"/>
    </location>
</feature>
<feature type="compositionally biased region" description="Basic and acidic residues" evidence="6">
    <location>
        <begin position="75"/>
        <end position="87"/>
    </location>
</feature>
<name>A0AB34J826_PRYPA</name>
<dbReference type="GO" id="GO:0008270">
    <property type="term" value="F:zinc ion binding"/>
    <property type="evidence" value="ECO:0007669"/>
    <property type="project" value="UniProtKB-KW"/>
</dbReference>
<keyword evidence="5" id="KW-0175">Coiled coil</keyword>
<dbReference type="EMBL" id="JBGBPQ010000012">
    <property type="protein sequence ID" value="KAL1514773.1"/>
    <property type="molecule type" value="Genomic_DNA"/>
</dbReference>
<feature type="coiled-coil region" evidence="5">
    <location>
        <begin position="264"/>
        <end position="294"/>
    </location>
</feature>
<dbReference type="PROSITE" id="PS50089">
    <property type="entry name" value="ZF_RING_2"/>
    <property type="match status" value="1"/>
</dbReference>
<dbReference type="GO" id="GO:0005634">
    <property type="term" value="C:nucleus"/>
    <property type="evidence" value="ECO:0007669"/>
    <property type="project" value="TreeGrafter"/>
</dbReference>
<dbReference type="InterPro" id="IPR051834">
    <property type="entry name" value="RING_finger_E3_ligase"/>
</dbReference>
<evidence type="ECO:0000313" key="9">
    <source>
        <dbReference type="Proteomes" id="UP001515480"/>
    </source>
</evidence>
<keyword evidence="2 4" id="KW-0863">Zinc-finger</keyword>
<evidence type="ECO:0000256" key="4">
    <source>
        <dbReference type="PROSITE-ProRule" id="PRU00175"/>
    </source>
</evidence>
<dbReference type="PANTHER" id="PTHR45931:SF3">
    <property type="entry name" value="RING ZINC FINGER-CONTAINING PROTEIN"/>
    <property type="match status" value="1"/>
</dbReference>
<comment type="caution">
    <text evidence="8">The sequence shown here is derived from an EMBL/GenBank/DDBJ whole genome shotgun (WGS) entry which is preliminary data.</text>
</comment>
<feature type="region of interest" description="Disordered" evidence="6">
    <location>
        <begin position="105"/>
        <end position="145"/>
    </location>
</feature>
<dbReference type="Pfam" id="PF13639">
    <property type="entry name" value="zf-RING_2"/>
    <property type="match status" value="1"/>
</dbReference>
<dbReference type="InterPro" id="IPR013083">
    <property type="entry name" value="Znf_RING/FYVE/PHD"/>
</dbReference>
<gene>
    <name evidence="8" type="ORF">AB1Y20_003859</name>
</gene>
<dbReference type="SUPFAM" id="SSF57850">
    <property type="entry name" value="RING/U-box"/>
    <property type="match status" value="1"/>
</dbReference>
<dbReference type="Gene3D" id="3.30.40.10">
    <property type="entry name" value="Zinc/RING finger domain, C3HC4 (zinc finger)"/>
    <property type="match status" value="1"/>
</dbReference>
<feature type="domain" description="RING-type" evidence="7">
    <location>
        <begin position="377"/>
        <end position="418"/>
    </location>
</feature>
<dbReference type="Proteomes" id="UP001515480">
    <property type="component" value="Unassembled WGS sequence"/>
</dbReference>
<evidence type="ECO:0000256" key="3">
    <source>
        <dbReference type="ARBA" id="ARBA00022833"/>
    </source>
</evidence>
<evidence type="ECO:0000256" key="2">
    <source>
        <dbReference type="ARBA" id="ARBA00022771"/>
    </source>
</evidence>
<dbReference type="GO" id="GO:0061630">
    <property type="term" value="F:ubiquitin protein ligase activity"/>
    <property type="evidence" value="ECO:0007669"/>
    <property type="project" value="TreeGrafter"/>
</dbReference>